<dbReference type="Gene3D" id="3.80.10.10">
    <property type="entry name" value="Ribonuclease Inhibitor"/>
    <property type="match status" value="1"/>
</dbReference>
<evidence type="ECO:0000256" key="2">
    <source>
        <dbReference type="ARBA" id="ARBA00022468"/>
    </source>
</evidence>
<dbReference type="GeneID" id="373317"/>
<accession>A0A7M7NPS8</accession>
<dbReference type="InterPro" id="IPR027038">
    <property type="entry name" value="RanGap"/>
</dbReference>
<reference evidence="9" key="1">
    <citation type="submission" date="2015-02" db="EMBL/GenBank/DDBJ databases">
        <title>Genome sequencing for Strongylocentrotus purpuratus.</title>
        <authorList>
            <person name="Murali S."/>
            <person name="Liu Y."/>
            <person name="Vee V."/>
            <person name="English A."/>
            <person name="Wang M."/>
            <person name="Skinner E."/>
            <person name="Han Y."/>
            <person name="Muzny D.M."/>
            <person name="Worley K.C."/>
            <person name="Gibbs R.A."/>
        </authorList>
    </citation>
    <scope>NUCLEOTIDE SEQUENCE</scope>
</reference>
<dbReference type="GO" id="GO:0005096">
    <property type="term" value="F:GTPase activator activity"/>
    <property type="evidence" value="ECO:0000318"/>
    <property type="project" value="GO_Central"/>
</dbReference>
<evidence type="ECO:0000313" key="9">
    <source>
        <dbReference type="Proteomes" id="UP000007110"/>
    </source>
</evidence>
<feature type="compositionally biased region" description="Acidic residues" evidence="6">
    <location>
        <begin position="356"/>
        <end position="383"/>
    </location>
</feature>
<dbReference type="PANTHER" id="PTHR24113:SF12">
    <property type="entry name" value="RAN GTPASE-ACTIVATING PROTEIN 1"/>
    <property type="match status" value="1"/>
</dbReference>
<dbReference type="InterPro" id="IPR009109">
    <property type="entry name" value="Ran_GTPase_activating_1_C"/>
</dbReference>
<dbReference type="Proteomes" id="UP000007110">
    <property type="component" value="Unassembled WGS sequence"/>
</dbReference>
<evidence type="ECO:0000256" key="1">
    <source>
        <dbReference type="ARBA" id="ARBA00004123"/>
    </source>
</evidence>
<dbReference type="PANTHER" id="PTHR24113">
    <property type="entry name" value="RAN GTPASE-ACTIVATING PROTEIN 1"/>
    <property type="match status" value="1"/>
</dbReference>
<dbReference type="Gene3D" id="1.25.40.200">
    <property type="entry name" value="Ran-GTPase activating protein 1, C-terminal domain"/>
    <property type="match status" value="1"/>
</dbReference>
<evidence type="ECO:0000256" key="3">
    <source>
        <dbReference type="ARBA" id="ARBA00022614"/>
    </source>
</evidence>
<dbReference type="Pfam" id="PF07834">
    <property type="entry name" value="RanGAP1_C"/>
    <property type="match status" value="1"/>
</dbReference>
<keyword evidence="4" id="KW-0677">Repeat</keyword>
<dbReference type="InterPro" id="IPR032675">
    <property type="entry name" value="LRR_dom_sf"/>
</dbReference>
<reference evidence="8" key="2">
    <citation type="submission" date="2021-01" db="UniProtKB">
        <authorList>
            <consortium name="EnsemblMetazoa"/>
        </authorList>
    </citation>
    <scope>IDENTIFICATION</scope>
</reference>
<dbReference type="CTD" id="5905"/>
<dbReference type="InParanoid" id="A0A7M7NPS8"/>
<dbReference type="SMART" id="SM00368">
    <property type="entry name" value="LRR_RI"/>
    <property type="match status" value="7"/>
</dbReference>
<dbReference type="EnsemblMetazoa" id="XM_030983909">
    <property type="protein sequence ID" value="XP_030839769"/>
    <property type="gene ID" value="LOC373317"/>
</dbReference>
<dbReference type="GO" id="GO:0031267">
    <property type="term" value="F:small GTPase binding"/>
    <property type="evidence" value="ECO:0000318"/>
    <property type="project" value="GO_Central"/>
</dbReference>
<protein>
    <recommendedName>
        <fullName evidence="7">Ran-GTPase activating protein 1 C-terminal domain-containing protein</fullName>
    </recommendedName>
</protein>
<dbReference type="FunFam" id="3.80.10.10:FF:000142">
    <property type="entry name" value="Ran GTPase activating protein 1"/>
    <property type="match status" value="1"/>
</dbReference>
<evidence type="ECO:0000256" key="5">
    <source>
        <dbReference type="ARBA" id="ARBA00023242"/>
    </source>
</evidence>
<keyword evidence="3" id="KW-0433">Leucine-rich repeat</keyword>
<keyword evidence="5" id="KW-0539">Nucleus</keyword>
<feature type="compositionally biased region" description="Basic and acidic residues" evidence="6">
    <location>
        <begin position="384"/>
        <end position="395"/>
    </location>
</feature>
<keyword evidence="9" id="KW-1185">Reference proteome</keyword>
<comment type="subcellular location">
    <subcellularLocation>
        <location evidence="1">Nucleus</location>
    </subcellularLocation>
</comment>
<dbReference type="InterPro" id="IPR036720">
    <property type="entry name" value="RanGAP1_C_sf"/>
</dbReference>
<evidence type="ECO:0000256" key="4">
    <source>
        <dbReference type="ARBA" id="ARBA00022737"/>
    </source>
</evidence>
<dbReference type="RefSeq" id="XP_030839769.1">
    <property type="nucleotide sequence ID" value="XM_030983909.1"/>
</dbReference>
<dbReference type="GO" id="GO:0051168">
    <property type="term" value="P:nuclear export"/>
    <property type="evidence" value="ECO:0000318"/>
    <property type="project" value="GO_Central"/>
</dbReference>
<dbReference type="InterPro" id="IPR001611">
    <property type="entry name" value="Leu-rich_rpt"/>
</dbReference>
<evidence type="ECO:0000313" key="8">
    <source>
        <dbReference type="EnsemblMetazoa" id="XP_030839769"/>
    </source>
</evidence>
<dbReference type="GO" id="GO:0048471">
    <property type="term" value="C:perinuclear region of cytoplasm"/>
    <property type="evidence" value="ECO:0000318"/>
    <property type="project" value="GO_Central"/>
</dbReference>
<dbReference type="GO" id="GO:0005829">
    <property type="term" value="C:cytosol"/>
    <property type="evidence" value="ECO:0000318"/>
    <property type="project" value="GO_Central"/>
</dbReference>
<dbReference type="KEGG" id="spu:373317"/>
<dbReference type="AlphaFoldDB" id="A0A7M7NPS8"/>
<organism evidence="8 9">
    <name type="scientific">Strongylocentrotus purpuratus</name>
    <name type="common">Purple sea urchin</name>
    <dbReference type="NCBI Taxonomy" id="7668"/>
    <lineage>
        <taxon>Eukaryota</taxon>
        <taxon>Metazoa</taxon>
        <taxon>Echinodermata</taxon>
        <taxon>Eleutherozoa</taxon>
        <taxon>Echinozoa</taxon>
        <taxon>Echinoidea</taxon>
        <taxon>Euechinoidea</taxon>
        <taxon>Echinacea</taxon>
        <taxon>Camarodonta</taxon>
        <taxon>Echinidea</taxon>
        <taxon>Strongylocentrotidae</taxon>
        <taxon>Strongylocentrotus</taxon>
    </lineage>
</organism>
<evidence type="ECO:0000259" key="7">
    <source>
        <dbReference type="Pfam" id="PF07834"/>
    </source>
</evidence>
<dbReference type="Pfam" id="PF13516">
    <property type="entry name" value="LRR_6"/>
    <property type="match status" value="4"/>
</dbReference>
<name>A0A7M7NPS8_STRPU</name>
<dbReference type="OrthoDB" id="184583at2759"/>
<dbReference type="FunCoup" id="A0A7M7NPS8">
    <property type="interactions" value="1243"/>
</dbReference>
<dbReference type="GO" id="GO:0005634">
    <property type="term" value="C:nucleus"/>
    <property type="evidence" value="ECO:0000318"/>
    <property type="project" value="GO_Central"/>
</dbReference>
<keyword evidence="2" id="KW-0343">GTPase activation</keyword>
<sequence>MADVSGVTELLAKTSVDQLIEVSFSGKGLKLNSAEDAREVVAAVEACEGIQSLKLNGNTIGVEAAQALAKALESKPQFQRARWSDMFTGRLRSEIPPALMSLGAGIMTAGAHLVEIDLSDNAFGPDGVKAVRELLESSSCYTLREMRFNNNGLGIGGKLMAEALITCHEKSSKAGKPLALKVFIAGRNRLENPGATALAKAFKIIGTLEEIALPQNGINYEGITALAEAVEYSHNLKILNLNDNTFTARGAKPMAKAIKNLSKLEVINFGDCLVRSEGADAIANSLREGVPSLKELNLAFGEIKKEAAVRVAESMDTKPHLTLLDLNGNNIGEEGIELIQGIMDANNHADALGTLSDDEVSEDEEDDDDDEYEDVEDDEDVEEEKGGQESKDPHLQVKGTAISPRREETKYMIPVTAADFLAFPTANKLQALGNQRAEKILQELGDEVYEESAGIKAFVKISSVMESENNDVKNAVYQCTDAILKKLFSSEKCTPESVVNALLVHLGLIKGEDKLRPVGDPSGMLLTLGHAVKQQYYPKSTAPIFMTFLSRPNSKIDDCLSAKHGLMQAIYQL</sequence>
<dbReference type="SUPFAM" id="SSF69099">
    <property type="entry name" value="Ran-GTPase activating protein 1 (RanGAP1), C-terminal domain"/>
    <property type="match status" value="1"/>
</dbReference>
<feature type="domain" description="Ran-GTPase activating protein 1 C-terminal" evidence="7">
    <location>
        <begin position="413"/>
        <end position="569"/>
    </location>
</feature>
<proteinExistence type="predicted"/>
<dbReference type="GO" id="GO:0007165">
    <property type="term" value="P:signal transduction"/>
    <property type="evidence" value="ECO:0007669"/>
    <property type="project" value="InterPro"/>
</dbReference>
<feature type="region of interest" description="Disordered" evidence="6">
    <location>
        <begin position="355"/>
        <end position="403"/>
    </location>
</feature>
<evidence type="ECO:0000256" key="6">
    <source>
        <dbReference type="SAM" id="MobiDB-lite"/>
    </source>
</evidence>
<dbReference type="SUPFAM" id="SSF52047">
    <property type="entry name" value="RNI-like"/>
    <property type="match status" value="1"/>
</dbReference>
<dbReference type="CDD" id="cd00116">
    <property type="entry name" value="LRR_RI"/>
    <property type="match status" value="1"/>
</dbReference>
<dbReference type="OMA" id="QQEYFTQ"/>